<dbReference type="RefSeq" id="WP_377932629.1">
    <property type="nucleotide sequence ID" value="NZ_JBHUEA010000005.1"/>
</dbReference>
<gene>
    <name evidence="3" type="ORF">ACFSBI_04945</name>
</gene>
<dbReference type="InterPro" id="IPR003501">
    <property type="entry name" value="PTS_EIIB_2/3"/>
</dbReference>
<dbReference type="EMBL" id="JBHUEA010000005">
    <property type="protein sequence ID" value="MFD1720889.1"/>
    <property type="molecule type" value="Genomic_DNA"/>
</dbReference>
<dbReference type="Gene3D" id="3.40.50.2300">
    <property type="match status" value="1"/>
</dbReference>
<evidence type="ECO:0000313" key="4">
    <source>
        <dbReference type="Proteomes" id="UP001597347"/>
    </source>
</evidence>
<dbReference type="Proteomes" id="UP001597347">
    <property type="component" value="Unassembled WGS sequence"/>
</dbReference>
<comment type="caution">
    <text evidence="3">The sequence shown here is derived from an EMBL/GenBank/DDBJ whole genome shotgun (WGS) entry which is preliminary data.</text>
</comment>
<sequence>MAIRILTLCGAGIGTSEILRVSAQRALGRIGIAAEVSATDVARVREQSEDAQVILTSPEHVATIGRTSAQVIVIDNILDQAELEAKLSDALD</sequence>
<accession>A0ABW4LCN2</accession>
<evidence type="ECO:0000256" key="1">
    <source>
        <dbReference type="ARBA" id="ARBA00022679"/>
    </source>
</evidence>
<dbReference type="CDD" id="cd05563">
    <property type="entry name" value="PTS_IIB_ascorbate"/>
    <property type="match status" value="1"/>
</dbReference>
<feature type="domain" description="Phosphotransferase system EIIB component type 2/3" evidence="2">
    <location>
        <begin position="4"/>
        <end position="88"/>
    </location>
</feature>
<keyword evidence="4" id="KW-1185">Reference proteome</keyword>
<keyword evidence="3" id="KW-0813">Transport</keyword>
<dbReference type="InterPro" id="IPR036095">
    <property type="entry name" value="PTS_EIIB-like_sf"/>
</dbReference>
<keyword evidence="1" id="KW-0808">Transferase</keyword>
<reference evidence="4" key="1">
    <citation type="journal article" date="2019" name="Int. J. Syst. Evol. Microbiol.">
        <title>The Global Catalogue of Microorganisms (GCM) 10K type strain sequencing project: providing services to taxonomists for standard genome sequencing and annotation.</title>
        <authorList>
            <consortium name="The Broad Institute Genomics Platform"/>
            <consortium name="The Broad Institute Genome Sequencing Center for Infectious Disease"/>
            <person name="Wu L."/>
            <person name="Ma J."/>
        </authorList>
    </citation>
    <scope>NUCLEOTIDE SEQUENCE [LARGE SCALE GENOMIC DNA]</scope>
    <source>
        <strain evidence="4">CGMCC 1.12471</strain>
    </source>
</reference>
<keyword evidence="3" id="KW-0762">Sugar transport</keyword>
<name>A0ABW4LCN2_9MICO</name>
<dbReference type="SUPFAM" id="SSF52794">
    <property type="entry name" value="PTS system IIB component-like"/>
    <property type="match status" value="1"/>
</dbReference>
<protein>
    <submittedName>
        <fullName evidence="3">PTS sugar transporter subunit IIB</fullName>
    </submittedName>
</protein>
<evidence type="ECO:0000259" key="2">
    <source>
        <dbReference type="Pfam" id="PF02302"/>
    </source>
</evidence>
<organism evidence="3 4">
    <name type="scientific">Amnibacterium endophyticum</name>
    <dbReference type="NCBI Taxonomy" id="2109337"/>
    <lineage>
        <taxon>Bacteria</taxon>
        <taxon>Bacillati</taxon>
        <taxon>Actinomycetota</taxon>
        <taxon>Actinomycetes</taxon>
        <taxon>Micrococcales</taxon>
        <taxon>Microbacteriaceae</taxon>
        <taxon>Amnibacterium</taxon>
    </lineage>
</organism>
<evidence type="ECO:0000313" key="3">
    <source>
        <dbReference type="EMBL" id="MFD1720889.1"/>
    </source>
</evidence>
<dbReference type="Pfam" id="PF02302">
    <property type="entry name" value="PTS_IIB"/>
    <property type="match status" value="1"/>
</dbReference>
<proteinExistence type="predicted"/>